<dbReference type="InterPro" id="IPR036365">
    <property type="entry name" value="PGBD-like_sf"/>
</dbReference>
<sequence length="302" mass="33102">MKSSSLACVVAATLFAAAGRLQAQQAAPWPAAGLSPDAISRMTAEQSARLPLIEMMRSSDQNGRNLASVIFSATSHLRRLYFFNGPPTMAVSAEFGAAVRTFQKSLGQPETGQLSVGQFDELQNRSNYYLLSLINPMGTNLVSIRRDFGFASGRWIIDGEAIYSPVNTSEIFCRRADMSCTIFNAELSSSMFLPTLSMHAVHYPVINWSDNEIIANHIGSCRSTTLTINSSSTEVIQTTRNSAQLGADCLLPRLPSPRVSRLVDHISSSPGGVENWRERALSYTSPDYQQSIRTLIERDVAR</sequence>
<dbReference type="SUPFAM" id="SSF47090">
    <property type="entry name" value="PGBD-like"/>
    <property type="match status" value="1"/>
</dbReference>
<accession>A0ABS5QD60</accession>
<dbReference type="Proteomes" id="UP000766336">
    <property type="component" value="Unassembled WGS sequence"/>
</dbReference>
<dbReference type="EMBL" id="JAHCDA010000002">
    <property type="protein sequence ID" value="MBS7811211.1"/>
    <property type="molecule type" value="Genomic_DNA"/>
</dbReference>
<feature type="domain" description="Peptidoglycan binding-like" evidence="2">
    <location>
        <begin position="76"/>
        <end position="114"/>
    </location>
</feature>
<dbReference type="InterPro" id="IPR002477">
    <property type="entry name" value="Peptidoglycan-bd-like"/>
</dbReference>
<name>A0ABS5QD60_9PROT</name>
<evidence type="ECO:0000259" key="2">
    <source>
        <dbReference type="Pfam" id="PF01471"/>
    </source>
</evidence>
<dbReference type="Pfam" id="PF01471">
    <property type="entry name" value="PG_binding_1"/>
    <property type="match status" value="1"/>
</dbReference>
<dbReference type="RefSeq" id="WP_213669900.1">
    <property type="nucleotide sequence ID" value="NZ_JAHCDA010000002.1"/>
</dbReference>
<gene>
    <name evidence="3" type="ORF">KHU32_09700</name>
</gene>
<comment type="caution">
    <text evidence="3">The sequence shown here is derived from an EMBL/GenBank/DDBJ whole genome shotgun (WGS) entry which is preliminary data.</text>
</comment>
<keyword evidence="4" id="KW-1185">Reference proteome</keyword>
<evidence type="ECO:0000256" key="1">
    <source>
        <dbReference type="SAM" id="SignalP"/>
    </source>
</evidence>
<reference evidence="3 4" key="1">
    <citation type="submission" date="2021-05" db="EMBL/GenBank/DDBJ databases">
        <title>Roseococcus sp. XZZS9, whole genome shotgun sequencing project.</title>
        <authorList>
            <person name="Zhao G."/>
            <person name="Shen L."/>
        </authorList>
    </citation>
    <scope>NUCLEOTIDE SEQUENCE [LARGE SCALE GENOMIC DNA]</scope>
    <source>
        <strain evidence="3 4">XZZS9</strain>
    </source>
</reference>
<protein>
    <submittedName>
        <fullName evidence="3">Peptidoglycan-binding protein</fullName>
    </submittedName>
</protein>
<organism evidence="3 4">
    <name type="scientific">Roseococcus pinisoli</name>
    <dbReference type="NCBI Taxonomy" id="2835040"/>
    <lineage>
        <taxon>Bacteria</taxon>
        <taxon>Pseudomonadati</taxon>
        <taxon>Pseudomonadota</taxon>
        <taxon>Alphaproteobacteria</taxon>
        <taxon>Acetobacterales</taxon>
        <taxon>Roseomonadaceae</taxon>
        <taxon>Roseococcus</taxon>
    </lineage>
</organism>
<evidence type="ECO:0000313" key="4">
    <source>
        <dbReference type="Proteomes" id="UP000766336"/>
    </source>
</evidence>
<evidence type="ECO:0000313" key="3">
    <source>
        <dbReference type="EMBL" id="MBS7811211.1"/>
    </source>
</evidence>
<proteinExistence type="predicted"/>
<keyword evidence="1" id="KW-0732">Signal</keyword>
<feature type="signal peptide" evidence="1">
    <location>
        <begin position="1"/>
        <end position="23"/>
    </location>
</feature>
<feature type="chain" id="PRO_5046347164" evidence="1">
    <location>
        <begin position="24"/>
        <end position="302"/>
    </location>
</feature>